<dbReference type="Pfam" id="PF01822">
    <property type="entry name" value="WSC"/>
    <property type="match status" value="2"/>
</dbReference>
<organism evidence="4 5">
    <name type="scientific">Polyplosphaeria fusca</name>
    <dbReference type="NCBI Taxonomy" id="682080"/>
    <lineage>
        <taxon>Eukaryota</taxon>
        <taxon>Fungi</taxon>
        <taxon>Dikarya</taxon>
        <taxon>Ascomycota</taxon>
        <taxon>Pezizomycotina</taxon>
        <taxon>Dothideomycetes</taxon>
        <taxon>Pleosporomycetidae</taxon>
        <taxon>Pleosporales</taxon>
        <taxon>Tetraplosphaeriaceae</taxon>
        <taxon>Polyplosphaeria</taxon>
    </lineage>
</organism>
<evidence type="ECO:0000313" key="5">
    <source>
        <dbReference type="Proteomes" id="UP000799444"/>
    </source>
</evidence>
<sequence length="612" mass="68062">MVLSARMLALVAPVAFHATHPQLSRRHDVRPEIPLPPASDLLESWKYYGCYSDNVAARTLKQDGYFDYNSMTGEACVDYCHIKGYPLAGTEYKSECYCGSQIPSGVTTGDCWMPCSGNSSEVCGGPDAITIYSGSGATSPACQDASYIGCYSDSVGQRTLQFPVSVAGGSSAMTVGGCTDTCRAKGYQFAGLEYARECWCGDDLRVPGRPVQGIPKISGCNMICTGDGGAFCGGPDRLKLIQRQHTLLLPYSSRRRRRSRTAVAAAAVVVTVDRSTYPIVANTMDMDLQHETSQVQVVSKQFVILNTTNDWKPWYKLKKDQAKRLKIWEFVDPEGNRKFEDKVVEPIEPQLINYAKRETSTARSQDFGEEADLPEFKDLTPQKDFIQAINSLNNVWANTKLMKMIAHINRGIPAHSFMLLHILVDEFHQLYHLQRPIASTLGTFSAFLGVAKEEKKREQTPTKSRPQKCWCGQQHPVQGLLPRAFLSERLERLLEGKSREAEQIRKVIDDLESRSSQGPRPLDGGKRPQRITQSNAIQQSFSSQNTSAAPPLINRWILDPGSDVHACNSKAFGWTSYKEPQEDGESYLYAEGQKLRIESWGSVVISGDNRRV</sequence>
<dbReference type="PANTHER" id="PTHR45964:SF9">
    <property type="entry name" value="SULFOTRANSFERASE"/>
    <property type="match status" value="1"/>
</dbReference>
<dbReference type="AlphaFoldDB" id="A0A9P4UTX5"/>
<dbReference type="Proteomes" id="UP000799444">
    <property type="component" value="Unassembled WGS sequence"/>
</dbReference>
<feature type="domain" description="WSC" evidence="3">
    <location>
        <begin position="44"/>
        <end position="135"/>
    </location>
</feature>
<name>A0A9P4UTX5_9PLEO</name>
<gene>
    <name evidence="4" type="ORF">EJ04DRAFT_556848</name>
</gene>
<dbReference type="EMBL" id="ML996286">
    <property type="protein sequence ID" value="KAF2728292.1"/>
    <property type="molecule type" value="Genomic_DNA"/>
</dbReference>
<accession>A0A9P4UTX5</accession>
<proteinExistence type="predicted"/>
<dbReference type="SMART" id="SM00321">
    <property type="entry name" value="WSC"/>
    <property type="match status" value="2"/>
</dbReference>
<dbReference type="InterPro" id="IPR051589">
    <property type="entry name" value="Sialate-O-sulfotransferase"/>
</dbReference>
<evidence type="ECO:0000259" key="3">
    <source>
        <dbReference type="PROSITE" id="PS51212"/>
    </source>
</evidence>
<protein>
    <submittedName>
        <fullName evidence="4">WSC-domain-containing protein</fullName>
    </submittedName>
</protein>
<evidence type="ECO:0000256" key="1">
    <source>
        <dbReference type="ARBA" id="ARBA00022737"/>
    </source>
</evidence>
<keyword evidence="5" id="KW-1185">Reference proteome</keyword>
<feature type="region of interest" description="Disordered" evidence="2">
    <location>
        <begin position="508"/>
        <end position="528"/>
    </location>
</feature>
<evidence type="ECO:0000256" key="2">
    <source>
        <dbReference type="SAM" id="MobiDB-lite"/>
    </source>
</evidence>
<dbReference type="OrthoDB" id="2019572at2759"/>
<keyword evidence="1" id="KW-0677">Repeat</keyword>
<dbReference type="PANTHER" id="PTHR45964">
    <property type="entry name" value="WSCD FAMILY MEMBER CG9164"/>
    <property type="match status" value="1"/>
</dbReference>
<evidence type="ECO:0000313" key="4">
    <source>
        <dbReference type="EMBL" id="KAF2728292.1"/>
    </source>
</evidence>
<feature type="domain" description="WSC" evidence="3">
    <location>
        <begin position="144"/>
        <end position="244"/>
    </location>
</feature>
<reference evidence="4" key="1">
    <citation type="journal article" date="2020" name="Stud. Mycol.">
        <title>101 Dothideomycetes genomes: a test case for predicting lifestyles and emergence of pathogens.</title>
        <authorList>
            <person name="Haridas S."/>
            <person name="Albert R."/>
            <person name="Binder M."/>
            <person name="Bloem J."/>
            <person name="Labutti K."/>
            <person name="Salamov A."/>
            <person name="Andreopoulos B."/>
            <person name="Baker S."/>
            <person name="Barry K."/>
            <person name="Bills G."/>
            <person name="Bluhm B."/>
            <person name="Cannon C."/>
            <person name="Castanera R."/>
            <person name="Culley D."/>
            <person name="Daum C."/>
            <person name="Ezra D."/>
            <person name="Gonzalez J."/>
            <person name="Henrissat B."/>
            <person name="Kuo A."/>
            <person name="Liang C."/>
            <person name="Lipzen A."/>
            <person name="Lutzoni F."/>
            <person name="Magnuson J."/>
            <person name="Mondo S."/>
            <person name="Nolan M."/>
            <person name="Ohm R."/>
            <person name="Pangilinan J."/>
            <person name="Park H.-J."/>
            <person name="Ramirez L."/>
            <person name="Alfaro M."/>
            <person name="Sun H."/>
            <person name="Tritt A."/>
            <person name="Yoshinaga Y."/>
            <person name="Zwiers L.-H."/>
            <person name="Turgeon B."/>
            <person name="Goodwin S."/>
            <person name="Spatafora J."/>
            <person name="Crous P."/>
            <person name="Grigoriev I."/>
        </authorList>
    </citation>
    <scope>NUCLEOTIDE SEQUENCE</scope>
    <source>
        <strain evidence="4">CBS 125425</strain>
    </source>
</reference>
<comment type="caution">
    <text evidence="4">The sequence shown here is derived from an EMBL/GenBank/DDBJ whole genome shotgun (WGS) entry which is preliminary data.</text>
</comment>
<dbReference type="PROSITE" id="PS51212">
    <property type="entry name" value="WSC"/>
    <property type="match status" value="2"/>
</dbReference>
<dbReference type="InterPro" id="IPR002889">
    <property type="entry name" value="WSC_carb-bd"/>
</dbReference>